<evidence type="ECO:0000256" key="1">
    <source>
        <dbReference type="SAM" id="Coils"/>
    </source>
</evidence>
<dbReference type="RefSeq" id="WP_340903376.1">
    <property type="nucleotide sequence ID" value="NZ_JBHLUU010000087.1"/>
</dbReference>
<feature type="coiled-coil region" evidence="1">
    <location>
        <begin position="3"/>
        <end position="54"/>
    </location>
</feature>
<protein>
    <submittedName>
        <fullName evidence="2">SE1832 family protein</fullName>
    </submittedName>
</protein>
<dbReference type="NCBIfam" id="NF040877">
    <property type="entry name" value="SE1832_fam"/>
    <property type="match status" value="1"/>
</dbReference>
<dbReference type="Proteomes" id="UP001589738">
    <property type="component" value="Unassembled WGS sequence"/>
</dbReference>
<sequence>MTNQEIEQKISELKVEYVQIQNDIEKLETFNQSVEKLEGRLQEIEKELAYYHSMEK</sequence>
<dbReference type="InterPro" id="IPR048062">
    <property type="entry name" value="SE1832-like"/>
</dbReference>
<reference evidence="2 3" key="1">
    <citation type="submission" date="2024-09" db="EMBL/GenBank/DDBJ databases">
        <authorList>
            <person name="Sun Q."/>
            <person name="Mori K."/>
        </authorList>
    </citation>
    <scope>NUCLEOTIDE SEQUENCE [LARGE SCALE GENOMIC DNA]</scope>
    <source>
        <strain evidence="2 3">CGMCC 1.9126</strain>
    </source>
</reference>
<organism evidence="2 3">
    <name type="scientific">Robertmurraya beringensis</name>
    <dbReference type="NCBI Taxonomy" id="641660"/>
    <lineage>
        <taxon>Bacteria</taxon>
        <taxon>Bacillati</taxon>
        <taxon>Bacillota</taxon>
        <taxon>Bacilli</taxon>
        <taxon>Bacillales</taxon>
        <taxon>Bacillaceae</taxon>
        <taxon>Robertmurraya</taxon>
    </lineage>
</organism>
<dbReference type="EMBL" id="JBHLUU010000087">
    <property type="protein sequence ID" value="MFC0476072.1"/>
    <property type="molecule type" value="Genomic_DNA"/>
</dbReference>
<proteinExistence type="predicted"/>
<evidence type="ECO:0000313" key="2">
    <source>
        <dbReference type="EMBL" id="MFC0476072.1"/>
    </source>
</evidence>
<dbReference type="SUPFAM" id="SSF111479">
    <property type="entry name" value="Fzo-like conserved region"/>
    <property type="match status" value="1"/>
</dbReference>
<gene>
    <name evidence="2" type="ORF">ACFFHF_12585</name>
</gene>
<evidence type="ECO:0000313" key="3">
    <source>
        <dbReference type="Proteomes" id="UP001589738"/>
    </source>
</evidence>
<name>A0ABV6KSV5_9BACI</name>
<comment type="caution">
    <text evidence="2">The sequence shown here is derived from an EMBL/GenBank/DDBJ whole genome shotgun (WGS) entry which is preliminary data.</text>
</comment>
<accession>A0ABV6KSV5</accession>
<keyword evidence="1" id="KW-0175">Coiled coil</keyword>
<keyword evidence="3" id="KW-1185">Reference proteome</keyword>